<dbReference type="PRINTS" id="PR00364">
    <property type="entry name" value="DISEASERSIST"/>
</dbReference>
<dbReference type="PANTHER" id="PTHR23155">
    <property type="entry name" value="DISEASE RESISTANCE PROTEIN RP"/>
    <property type="match status" value="1"/>
</dbReference>
<dbReference type="SUPFAM" id="SSF52058">
    <property type="entry name" value="L domain-like"/>
    <property type="match status" value="1"/>
</dbReference>
<evidence type="ECO:0000259" key="6">
    <source>
        <dbReference type="Pfam" id="PF23598"/>
    </source>
</evidence>
<dbReference type="Gene3D" id="1.10.8.430">
    <property type="entry name" value="Helical domain of apoptotic protease-activating factors"/>
    <property type="match status" value="1"/>
</dbReference>
<dbReference type="InParanoid" id="A0A6I9QA14"/>
<dbReference type="GeneID" id="105032893"/>
<dbReference type="GO" id="GO:0043531">
    <property type="term" value="F:ADP binding"/>
    <property type="evidence" value="ECO:0007669"/>
    <property type="project" value="InterPro"/>
</dbReference>
<evidence type="ECO:0000256" key="2">
    <source>
        <dbReference type="ARBA" id="ARBA00022821"/>
    </source>
</evidence>
<dbReference type="Gene3D" id="1.10.10.10">
    <property type="entry name" value="Winged helix-like DNA-binding domain superfamily/Winged helix DNA-binding domain"/>
    <property type="match status" value="1"/>
</dbReference>
<gene>
    <name evidence="8" type="primary">LOC105032893</name>
</gene>
<dbReference type="FunFam" id="1.10.10.10:FF:000322">
    <property type="entry name" value="Probable disease resistance protein At1g63360"/>
    <property type="match status" value="1"/>
</dbReference>
<dbReference type="GO" id="GO:0009626">
    <property type="term" value="P:plant-type hypersensitive response"/>
    <property type="evidence" value="ECO:0007669"/>
    <property type="project" value="UniProtKB-ARBA"/>
</dbReference>
<dbReference type="InterPro" id="IPR058922">
    <property type="entry name" value="WHD_DRP"/>
</dbReference>
<dbReference type="SUPFAM" id="SSF52540">
    <property type="entry name" value="P-loop containing nucleoside triphosphate hydrolases"/>
    <property type="match status" value="1"/>
</dbReference>
<dbReference type="InterPro" id="IPR032675">
    <property type="entry name" value="LRR_dom_sf"/>
</dbReference>
<keyword evidence="7" id="KW-1185">Reference proteome</keyword>
<evidence type="ECO:0000313" key="8">
    <source>
        <dbReference type="RefSeq" id="XP_010905786.1"/>
    </source>
</evidence>
<evidence type="ECO:0000256" key="1">
    <source>
        <dbReference type="ARBA" id="ARBA00022737"/>
    </source>
</evidence>
<organism evidence="7 8">
    <name type="scientific">Elaeis guineensis var. tenera</name>
    <name type="common">Oil palm</name>
    <dbReference type="NCBI Taxonomy" id="51953"/>
    <lineage>
        <taxon>Eukaryota</taxon>
        <taxon>Viridiplantae</taxon>
        <taxon>Streptophyta</taxon>
        <taxon>Embryophyta</taxon>
        <taxon>Tracheophyta</taxon>
        <taxon>Spermatophyta</taxon>
        <taxon>Magnoliopsida</taxon>
        <taxon>Liliopsida</taxon>
        <taxon>Arecaceae</taxon>
        <taxon>Arecoideae</taxon>
        <taxon>Cocoseae</taxon>
        <taxon>Elaeidinae</taxon>
        <taxon>Elaeis</taxon>
    </lineage>
</organism>
<keyword evidence="1" id="KW-0677">Repeat</keyword>
<dbReference type="Pfam" id="PF23559">
    <property type="entry name" value="WHD_DRP"/>
    <property type="match status" value="1"/>
</dbReference>
<protein>
    <submittedName>
        <fullName evidence="8">Disease resistance protein RPM1-like</fullName>
    </submittedName>
</protein>
<dbReference type="Pfam" id="PF23598">
    <property type="entry name" value="LRR_14"/>
    <property type="match status" value="1"/>
</dbReference>
<dbReference type="InterPro" id="IPR027417">
    <property type="entry name" value="P-loop_NTPase"/>
</dbReference>
<dbReference type="GO" id="GO:0002758">
    <property type="term" value="P:innate immune response-activating signaling pathway"/>
    <property type="evidence" value="ECO:0007669"/>
    <property type="project" value="UniProtKB-ARBA"/>
</dbReference>
<feature type="domain" description="Disease resistance R13L4/SHOC-2-like LRR" evidence="6">
    <location>
        <begin position="641"/>
        <end position="921"/>
    </location>
</feature>
<dbReference type="InterPro" id="IPR042197">
    <property type="entry name" value="Apaf_helical"/>
</dbReference>
<sequence length="981" mass="111274">MIQQACEIPAFSQLPYPIGIWPPPPCFCISLYGRERVACQRLAQSSECEMAEWAPMSVMSAVIDGVFDDILTNWKVKYEGWTGEESKYRIKHACKDIIEYLKLAEKQRERCSKEAKEKDFGEWAEDARKLLYRLEHQIEMSMLPTSRFPVDITSLSGLFCIGSGRWNARRRTLAKLVKEIEEVRNRMPEIEIMPTAVETNTSGFWFRIGLSDQISRVFRLAEGGGRKLIFIVGPAGTGKTSIARAVYYRSPVRMDCHCRSWAAVSMSSEKGVLQSVLTGFYMSSSNGYPSEIHNMDENKLRDEIRSYCGGKDYLLVLDDVVDKKAWDWLRDALPVETGRKGTIIFATWKHELPQAINESKEILRLEGLSDEDSLELFRDAVCLEDESIPPELKEIGKGILEKCKGNPFSIRAMAGIVRTKQATPEAWKDVLKDLDANLVECKNAGTDGNATDPFVLSAYADLPPHLKSCFLYCSMFPENSSIPRKRLIRLWIAEGYVQEIPGKTEEEAAEHQLQQLISRGMLHMGKYGVNGEVMSCGILQPVRRIALDICDKQNFGIFAPATGGRPSNNQAAPAKQHKRRHRRRTTPSHHRVLSVEVEGNAEEITKALARSFHLRSLLVFGKGELRRLFRRCQFPNPTNLKIWPYKLLRVLELQGVQIEFLPEQLGYLALLRYLGLRRTGVNRLPKSLGSLQYLKTLDIRETNVVEVSDVHRLQRMRHLHLASSFRGRSVNVRSGVSCLIDLQTLAGVTCTPILPQELRRLIQLRKLSVSDVNGNSSEQLCASISKMMLLDSLTIKCERGETFDLSFLSSPSNEPSAPLQHLRTLKLGGPMDKLLDLVSSLKSITYLYLWDSKLKEDPLQALQSLSNLVLLSLYNAYDGKHLRCNATGFQKLQKLSVLSLTELEKWEIEIGAMPYLGELFVGYCPKLKEPPEKLSRFFFLEVVQVAEMPKGFVEMVQEESQVKKNFFGNFKVQAIPNYQRT</sequence>
<dbReference type="AlphaFoldDB" id="A0A6I9QA14"/>
<dbReference type="RefSeq" id="XP_010905786.1">
    <property type="nucleotide sequence ID" value="XM_010907484.1"/>
</dbReference>
<dbReference type="OrthoDB" id="632105at2759"/>
<dbReference type="InterPro" id="IPR002182">
    <property type="entry name" value="NB-ARC"/>
</dbReference>
<dbReference type="FunCoup" id="A0A6I9QA14">
    <property type="interactions" value="1"/>
</dbReference>
<dbReference type="InterPro" id="IPR036388">
    <property type="entry name" value="WH-like_DNA-bd_sf"/>
</dbReference>
<evidence type="ECO:0000259" key="4">
    <source>
        <dbReference type="Pfam" id="PF00931"/>
    </source>
</evidence>
<dbReference type="InterPro" id="IPR055414">
    <property type="entry name" value="LRR_R13L4/SHOC2-like"/>
</dbReference>
<dbReference type="Gene3D" id="3.40.50.300">
    <property type="entry name" value="P-loop containing nucleotide triphosphate hydrolases"/>
    <property type="match status" value="1"/>
</dbReference>
<dbReference type="InterPro" id="IPR044974">
    <property type="entry name" value="Disease_R_plants"/>
</dbReference>
<evidence type="ECO:0000259" key="5">
    <source>
        <dbReference type="Pfam" id="PF23559"/>
    </source>
</evidence>
<dbReference type="GO" id="GO:0042742">
    <property type="term" value="P:defense response to bacterium"/>
    <property type="evidence" value="ECO:0007669"/>
    <property type="project" value="UniProtKB-ARBA"/>
</dbReference>
<dbReference type="Pfam" id="PF00931">
    <property type="entry name" value="NB-ARC"/>
    <property type="match status" value="1"/>
</dbReference>
<dbReference type="Proteomes" id="UP000504607">
    <property type="component" value="Unplaced"/>
</dbReference>
<feature type="region of interest" description="Disordered" evidence="3">
    <location>
        <begin position="561"/>
        <end position="589"/>
    </location>
</feature>
<evidence type="ECO:0000313" key="7">
    <source>
        <dbReference type="Proteomes" id="UP000504607"/>
    </source>
</evidence>
<proteinExistence type="predicted"/>
<feature type="domain" description="Disease resistance protein winged helix" evidence="5">
    <location>
        <begin position="475"/>
        <end position="538"/>
    </location>
</feature>
<dbReference type="Gene3D" id="3.80.10.10">
    <property type="entry name" value="Ribonuclease Inhibitor"/>
    <property type="match status" value="2"/>
</dbReference>
<keyword evidence="2" id="KW-0611">Plant defense</keyword>
<dbReference type="KEGG" id="egu:105032893"/>
<evidence type="ECO:0000256" key="3">
    <source>
        <dbReference type="SAM" id="MobiDB-lite"/>
    </source>
</evidence>
<feature type="compositionally biased region" description="Basic residues" evidence="3">
    <location>
        <begin position="575"/>
        <end position="589"/>
    </location>
</feature>
<feature type="domain" description="NB-ARC" evidence="4">
    <location>
        <begin position="219"/>
        <end position="382"/>
    </location>
</feature>
<reference evidence="8" key="1">
    <citation type="submission" date="2025-08" db="UniProtKB">
        <authorList>
            <consortium name="RefSeq"/>
        </authorList>
    </citation>
    <scope>IDENTIFICATION</scope>
</reference>
<name>A0A6I9QA14_ELAGV</name>
<dbReference type="PANTHER" id="PTHR23155:SF1020">
    <property type="entry name" value="OS06G0703200 PROTEIN"/>
    <property type="match status" value="1"/>
</dbReference>
<accession>A0A6I9QA14</accession>